<sequence length="92" mass="10137">MSEYPQVTEDENDKPIEMPSEEDGTVLLLMATAQFLGACVLPSRNLMFPCMRGVRLIEEILHVPSEAGGGNLVCVVRNSKHHHSILDETNAC</sequence>
<protein>
    <recommendedName>
        <fullName evidence="1">TAR DNA-binding protein 43 N-terminal domain-containing protein</fullName>
    </recommendedName>
</protein>
<dbReference type="Pfam" id="PF18694">
    <property type="entry name" value="TDP-43_N"/>
    <property type="match status" value="1"/>
</dbReference>
<evidence type="ECO:0000313" key="2">
    <source>
        <dbReference type="Ensembl" id="ENSSSUP00005005761.1"/>
    </source>
</evidence>
<dbReference type="AlphaFoldDB" id="A0A673T9Y8"/>
<reference evidence="2" key="3">
    <citation type="submission" date="2025-09" db="UniProtKB">
        <authorList>
            <consortium name="Ensembl"/>
        </authorList>
    </citation>
    <scope>IDENTIFICATION</scope>
</reference>
<evidence type="ECO:0000259" key="1">
    <source>
        <dbReference type="Pfam" id="PF18694"/>
    </source>
</evidence>
<feature type="domain" description="TAR DNA-binding protein 43 N-terminal" evidence="1">
    <location>
        <begin position="6"/>
        <end position="67"/>
    </location>
</feature>
<accession>A0A673T9Y8</accession>
<proteinExistence type="predicted"/>
<name>A0A673T9Y8_SURSU</name>
<dbReference type="InterPro" id="IPR041105">
    <property type="entry name" value="TDP-43_N"/>
</dbReference>
<dbReference type="Ensembl" id="ENSSSUT00005006672.1">
    <property type="protein sequence ID" value="ENSSSUP00005005761.1"/>
    <property type="gene ID" value="ENSSSUG00005003761.1"/>
</dbReference>
<dbReference type="CDD" id="cd19609">
    <property type="entry name" value="NTD_TDP-43"/>
    <property type="match status" value="1"/>
</dbReference>
<reference evidence="2 3" key="1">
    <citation type="submission" date="2019-05" db="EMBL/GenBank/DDBJ databases">
        <title>A Chromosome-scale Meerkat (S. suricatta) Genome Assembly.</title>
        <authorList>
            <person name="Dudchenko O."/>
            <person name="Lieberman Aiden E."/>
            <person name="Tung J."/>
            <person name="Barreiro L.B."/>
            <person name="Clutton-Brock T.H."/>
        </authorList>
    </citation>
    <scope>NUCLEOTIDE SEQUENCE [LARGE SCALE GENOMIC DNA]</scope>
</reference>
<organism evidence="2 3">
    <name type="scientific">Suricata suricatta</name>
    <name type="common">Meerkat</name>
    <dbReference type="NCBI Taxonomy" id="37032"/>
    <lineage>
        <taxon>Eukaryota</taxon>
        <taxon>Metazoa</taxon>
        <taxon>Chordata</taxon>
        <taxon>Craniata</taxon>
        <taxon>Vertebrata</taxon>
        <taxon>Euteleostomi</taxon>
        <taxon>Mammalia</taxon>
        <taxon>Eutheria</taxon>
        <taxon>Laurasiatheria</taxon>
        <taxon>Carnivora</taxon>
        <taxon>Feliformia</taxon>
        <taxon>Herpestidae</taxon>
        <taxon>Suricata</taxon>
    </lineage>
</organism>
<evidence type="ECO:0000313" key="3">
    <source>
        <dbReference type="Proteomes" id="UP000472268"/>
    </source>
</evidence>
<dbReference type="Proteomes" id="UP000472268">
    <property type="component" value="Chromosome 4"/>
</dbReference>
<reference evidence="2" key="2">
    <citation type="submission" date="2025-08" db="UniProtKB">
        <authorList>
            <consortium name="Ensembl"/>
        </authorList>
    </citation>
    <scope>IDENTIFICATION</scope>
</reference>
<keyword evidence="3" id="KW-1185">Reference proteome</keyword>